<dbReference type="PANTHER" id="PTHR43409:SF4">
    <property type="entry name" value="RADICAL SAM SUPERFAMILY PROTEIN"/>
    <property type="match status" value="1"/>
</dbReference>
<keyword evidence="3" id="KW-0479">Metal-binding</keyword>
<dbReference type="CDD" id="cd02068">
    <property type="entry name" value="radical_SAM_B12_BD"/>
    <property type="match status" value="1"/>
</dbReference>
<dbReference type="Pfam" id="PF02310">
    <property type="entry name" value="B12-binding"/>
    <property type="match status" value="1"/>
</dbReference>
<evidence type="ECO:0000256" key="3">
    <source>
        <dbReference type="ARBA" id="ARBA00022723"/>
    </source>
</evidence>
<dbReference type="GO" id="GO:0051536">
    <property type="term" value="F:iron-sulfur cluster binding"/>
    <property type="evidence" value="ECO:0007669"/>
    <property type="project" value="UniProtKB-KW"/>
</dbReference>
<dbReference type="InterPro" id="IPR051198">
    <property type="entry name" value="BchE-like"/>
</dbReference>
<accession>A0A383BC76</accession>
<dbReference type="PANTHER" id="PTHR43409">
    <property type="entry name" value="ANAEROBIC MAGNESIUM-PROTOPORPHYRIN IX MONOMETHYL ESTER CYCLASE-RELATED"/>
    <property type="match status" value="1"/>
</dbReference>
<dbReference type="PROSITE" id="PS51332">
    <property type="entry name" value="B12_BINDING"/>
    <property type="match status" value="1"/>
</dbReference>
<sequence>MKQNRLPITFVRAPILSKIGNINNEATPAIGFAYLSGYLRRLGYDPLLVDAIGEGINHVWSLKKYPGFQAQGLNFEEIINRIPADSRVIGFSLMFSSEWPLVRDLLIEVRKYFPNALFVGGGEHVTALAEYSLKDCPALDVCVRGEGEQTFAELIQTYEKTGSFKGVSGIAYLDEDKVFHQDQSPPPRIRKVDEIGWPFWPDGYLEKFWESGKSFGVATEKD</sequence>
<evidence type="ECO:0000256" key="4">
    <source>
        <dbReference type="ARBA" id="ARBA00023004"/>
    </source>
</evidence>
<protein>
    <recommendedName>
        <fullName evidence="6">B12-binding domain-containing protein</fullName>
    </recommendedName>
</protein>
<name>A0A383BC76_9ZZZZ</name>
<evidence type="ECO:0000256" key="1">
    <source>
        <dbReference type="ARBA" id="ARBA00001966"/>
    </source>
</evidence>
<gene>
    <name evidence="7" type="ORF">METZ01_LOCUS470456</name>
</gene>
<feature type="domain" description="B12-binding" evidence="6">
    <location>
        <begin position="14"/>
        <end position="165"/>
    </location>
</feature>
<feature type="non-terminal residue" evidence="7">
    <location>
        <position position="222"/>
    </location>
</feature>
<evidence type="ECO:0000259" key="6">
    <source>
        <dbReference type="PROSITE" id="PS51332"/>
    </source>
</evidence>
<evidence type="ECO:0000256" key="5">
    <source>
        <dbReference type="ARBA" id="ARBA00023014"/>
    </source>
</evidence>
<dbReference type="InterPro" id="IPR006158">
    <property type="entry name" value="Cobalamin-bd"/>
</dbReference>
<keyword evidence="4" id="KW-0408">Iron</keyword>
<evidence type="ECO:0000313" key="7">
    <source>
        <dbReference type="EMBL" id="SVE17602.1"/>
    </source>
</evidence>
<dbReference type="GO" id="GO:0031419">
    <property type="term" value="F:cobalamin binding"/>
    <property type="evidence" value="ECO:0007669"/>
    <property type="project" value="InterPro"/>
</dbReference>
<comment type="cofactor">
    <cofactor evidence="1">
        <name>[4Fe-4S] cluster</name>
        <dbReference type="ChEBI" id="CHEBI:49883"/>
    </cofactor>
</comment>
<keyword evidence="5" id="KW-0411">Iron-sulfur</keyword>
<reference evidence="7" key="1">
    <citation type="submission" date="2018-05" db="EMBL/GenBank/DDBJ databases">
        <authorList>
            <person name="Lanie J.A."/>
            <person name="Ng W.-L."/>
            <person name="Kazmierczak K.M."/>
            <person name="Andrzejewski T.M."/>
            <person name="Davidsen T.M."/>
            <person name="Wayne K.J."/>
            <person name="Tettelin H."/>
            <person name="Glass J.I."/>
            <person name="Rusch D."/>
            <person name="Podicherti R."/>
            <person name="Tsui H.-C.T."/>
            <person name="Winkler M.E."/>
        </authorList>
    </citation>
    <scope>NUCLEOTIDE SEQUENCE</scope>
</reference>
<dbReference type="Gene3D" id="3.40.50.280">
    <property type="entry name" value="Cobalamin-binding domain"/>
    <property type="match status" value="1"/>
</dbReference>
<keyword evidence="2" id="KW-0949">S-adenosyl-L-methionine</keyword>
<dbReference type="AlphaFoldDB" id="A0A383BC76"/>
<dbReference type="EMBL" id="UINC01199261">
    <property type="protein sequence ID" value="SVE17602.1"/>
    <property type="molecule type" value="Genomic_DNA"/>
</dbReference>
<proteinExistence type="predicted"/>
<organism evidence="7">
    <name type="scientific">marine metagenome</name>
    <dbReference type="NCBI Taxonomy" id="408172"/>
    <lineage>
        <taxon>unclassified sequences</taxon>
        <taxon>metagenomes</taxon>
        <taxon>ecological metagenomes</taxon>
    </lineage>
</organism>
<dbReference type="GO" id="GO:0046872">
    <property type="term" value="F:metal ion binding"/>
    <property type="evidence" value="ECO:0007669"/>
    <property type="project" value="UniProtKB-KW"/>
</dbReference>
<evidence type="ECO:0000256" key="2">
    <source>
        <dbReference type="ARBA" id="ARBA00022691"/>
    </source>
</evidence>